<keyword evidence="3" id="KW-0255">Endonuclease</keyword>
<keyword evidence="3" id="KW-0378">Hydrolase</keyword>
<evidence type="ECO:0000256" key="2">
    <source>
        <dbReference type="SAM" id="Phobius"/>
    </source>
</evidence>
<reference evidence="3 4" key="1">
    <citation type="submission" date="2017-07" db="EMBL/GenBank/DDBJ databases">
        <authorList>
            <person name="Sun Z.S."/>
            <person name="Albrecht U."/>
            <person name="Echele G."/>
            <person name="Lee C.C."/>
        </authorList>
    </citation>
    <scope>NUCLEOTIDE SEQUENCE [LARGE SCALE GENOMIC DNA]</scope>
    <source>
        <strain evidence="3 4">CGMCC 1.12672</strain>
    </source>
</reference>
<dbReference type="Gene3D" id="1.10.150.20">
    <property type="entry name" value="5' to 3' exonuclease, C-terminal subdomain"/>
    <property type="match status" value="1"/>
</dbReference>
<keyword evidence="2" id="KW-0472">Membrane</keyword>
<keyword evidence="3" id="KW-0540">Nuclease</keyword>
<name>A0A285QHQ0_9SPHN</name>
<keyword evidence="2" id="KW-1133">Transmembrane helix</keyword>
<dbReference type="OrthoDB" id="9807941at2"/>
<evidence type="ECO:0000256" key="1">
    <source>
        <dbReference type="SAM" id="MobiDB-lite"/>
    </source>
</evidence>
<feature type="region of interest" description="Disordered" evidence="1">
    <location>
        <begin position="51"/>
        <end position="73"/>
    </location>
</feature>
<dbReference type="EMBL" id="OBMI01000001">
    <property type="protein sequence ID" value="SOB81038.1"/>
    <property type="molecule type" value="Genomic_DNA"/>
</dbReference>
<dbReference type="GO" id="GO:0004519">
    <property type="term" value="F:endonuclease activity"/>
    <property type="evidence" value="ECO:0007669"/>
    <property type="project" value="UniProtKB-KW"/>
</dbReference>
<gene>
    <name evidence="3" type="ORF">SAMN06297144_1362</name>
</gene>
<sequence length="237" mass="24132">MTNATPAPTGGAIASMEGVTTTTLILIAIGAVIVIMLMIAGARMKRRRKAAEQELRNQAETGVAPGTLTDADARPVVGAPAASAVEPALTPEHPANSETSAAPPPSVERAKPIDNAPVAPAPPPLAGDDTPVVAAAPFDASPASVAADLATPPAAPNADQDDLTVMKGVGPRLAVRLGELGVSRYADLAALTPEQADALDAQLGNFRGRLARDRWIEQAAYLARGDRAGFEAAFGKL</sequence>
<evidence type="ECO:0000313" key="4">
    <source>
        <dbReference type="Proteomes" id="UP000219494"/>
    </source>
</evidence>
<dbReference type="RefSeq" id="WP_097063141.1">
    <property type="nucleotide sequence ID" value="NZ_OBMI01000001.1"/>
</dbReference>
<organism evidence="3 4">
    <name type="scientific">Sphingomonas guangdongensis</name>
    <dbReference type="NCBI Taxonomy" id="1141890"/>
    <lineage>
        <taxon>Bacteria</taxon>
        <taxon>Pseudomonadati</taxon>
        <taxon>Pseudomonadota</taxon>
        <taxon>Alphaproteobacteria</taxon>
        <taxon>Sphingomonadales</taxon>
        <taxon>Sphingomonadaceae</taxon>
        <taxon>Sphingomonas</taxon>
    </lineage>
</organism>
<proteinExistence type="predicted"/>
<dbReference type="AlphaFoldDB" id="A0A285QHQ0"/>
<keyword evidence="2" id="KW-0812">Transmembrane</keyword>
<feature type="region of interest" description="Disordered" evidence="1">
    <location>
        <begin position="87"/>
        <end position="132"/>
    </location>
</feature>
<feature type="transmembrane region" description="Helical" evidence="2">
    <location>
        <begin position="20"/>
        <end position="40"/>
    </location>
</feature>
<dbReference type="Proteomes" id="UP000219494">
    <property type="component" value="Unassembled WGS sequence"/>
</dbReference>
<evidence type="ECO:0000313" key="3">
    <source>
        <dbReference type="EMBL" id="SOB81038.1"/>
    </source>
</evidence>
<protein>
    <submittedName>
        <fullName evidence="3">Predicted 5' DNA nuclease, flap endonuclease-1-like, helix-3-turn-helix (H3TH) domain</fullName>
    </submittedName>
</protein>
<keyword evidence="4" id="KW-1185">Reference proteome</keyword>
<accession>A0A285QHQ0</accession>